<proteinExistence type="inferred from homology"/>
<evidence type="ECO:0000256" key="6">
    <source>
        <dbReference type="ARBA" id="ARBA00023186"/>
    </source>
</evidence>
<dbReference type="EC" id="5.2.1.8" evidence="10"/>
<dbReference type="Pfam" id="PF00254">
    <property type="entry name" value="FKBP_C"/>
    <property type="match status" value="1"/>
</dbReference>
<dbReference type="PANTHER" id="PTHR47861:SF3">
    <property type="entry name" value="FKBP-TYPE PEPTIDYL-PROLYL CIS-TRANS ISOMERASE SLYD"/>
    <property type="match status" value="1"/>
</dbReference>
<protein>
    <recommendedName>
        <fullName evidence="10">Peptidyl-prolyl cis-trans isomerase</fullName>
        <ecNumber evidence="10">5.2.1.8</ecNumber>
    </recommendedName>
</protein>
<comment type="subcellular location">
    <subcellularLocation>
        <location evidence="2">Cytoplasm</location>
    </subcellularLocation>
</comment>
<accession>A0A2S0MGE9</accession>
<dbReference type="SUPFAM" id="SSF54534">
    <property type="entry name" value="FKBP-like"/>
    <property type="match status" value="1"/>
</dbReference>
<evidence type="ECO:0000259" key="11">
    <source>
        <dbReference type="PROSITE" id="PS50059"/>
    </source>
</evidence>
<evidence type="ECO:0000256" key="8">
    <source>
        <dbReference type="ARBA" id="ARBA00037071"/>
    </source>
</evidence>
<dbReference type="EMBL" id="CP027666">
    <property type="protein sequence ID" value="AVO34958.1"/>
    <property type="molecule type" value="Genomic_DNA"/>
</dbReference>
<dbReference type="RefSeq" id="WP_106703507.1">
    <property type="nucleotide sequence ID" value="NZ_CP027666.1"/>
</dbReference>
<keyword evidence="4" id="KW-0963">Cytoplasm</keyword>
<dbReference type="Proteomes" id="UP000239709">
    <property type="component" value="Chromosome"/>
</dbReference>
<dbReference type="GO" id="GO:0005737">
    <property type="term" value="C:cytoplasm"/>
    <property type="evidence" value="ECO:0007669"/>
    <property type="project" value="UniProtKB-SubCell"/>
</dbReference>
<keyword evidence="7 9" id="KW-0413">Isomerase</keyword>
<dbReference type="Gene3D" id="3.10.50.40">
    <property type="match status" value="1"/>
</dbReference>
<dbReference type="KEGG" id="otk:C6570_12485"/>
<evidence type="ECO:0000313" key="13">
    <source>
        <dbReference type="Proteomes" id="UP000239709"/>
    </source>
</evidence>
<dbReference type="PROSITE" id="PS50059">
    <property type="entry name" value="FKBP_PPIASE"/>
    <property type="match status" value="1"/>
</dbReference>
<evidence type="ECO:0000313" key="12">
    <source>
        <dbReference type="EMBL" id="AVO34958.1"/>
    </source>
</evidence>
<organism evidence="12 13">
    <name type="scientific">Ottowia oryzae</name>
    <dbReference type="NCBI Taxonomy" id="2109914"/>
    <lineage>
        <taxon>Bacteria</taxon>
        <taxon>Pseudomonadati</taxon>
        <taxon>Pseudomonadota</taxon>
        <taxon>Betaproteobacteria</taxon>
        <taxon>Burkholderiales</taxon>
        <taxon>Comamonadaceae</taxon>
        <taxon>Ottowia</taxon>
    </lineage>
</organism>
<comment type="function">
    <text evidence="8">Also involved in hydrogenase metallocenter assembly, probably by participating in the nickel insertion step. This function in hydrogenase biosynthesis requires chaperone activity and the presence of the metal-binding domain, but not PPIase activity.</text>
</comment>
<dbReference type="OrthoDB" id="9808891at2"/>
<evidence type="ECO:0000256" key="5">
    <source>
        <dbReference type="ARBA" id="ARBA00023110"/>
    </source>
</evidence>
<comment type="similarity">
    <text evidence="3 10">Belongs to the FKBP-type PPIase family.</text>
</comment>
<gene>
    <name evidence="12" type="ORF">C6570_12485</name>
</gene>
<evidence type="ECO:0000256" key="10">
    <source>
        <dbReference type="RuleBase" id="RU003915"/>
    </source>
</evidence>
<dbReference type="AlphaFoldDB" id="A0A2S0MGE9"/>
<feature type="domain" description="PPIase FKBP-type" evidence="11">
    <location>
        <begin position="4"/>
        <end position="92"/>
    </location>
</feature>
<keyword evidence="13" id="KW-1185">Reference proteome</keyword>
<evidence type="ECO:0000256" key="3">
    <source>
        <dbReference type="ARBA" id="ARBA00006577"/>
    </source>
</evidence>
<dbReference type="InterPro" id="IPR001179">
    <property type="entry name" value="PPIase_FKBP_dom"/>
</dbReference>
<comment type="catalytic activity">
    <reaction evidence="1 9 10">
        <text>[protein]-peptidylproline (omega=180) = [protein]-peptidylproline (omega=0)</text>
        <dbReference type="Rhea" id="RHEA:16237"/>
        <dbReference type="Rhea" id="RHEA-COMP:10747"/>
        <dbReference type="Rhea" id="RHEA-COMP:10748"/>
        <dbReference type="ChEBI" id="CHEBI:83833"/>
        <dbReference type="ChEBI" id="CHEBI:83834"/>
        <dbReference type="EC" id="5.2.1.8"/>
    </reaction>
</comment>
<evidence type="ECO:0000256" key="4">
    <source>
        <dbReference type="ARBA" id="ARBA00022490"/>
    </source>
</evidence>
<dbReference type="GO" id="GO:0003755">
    <property type="term" value="F:peptidyl-prolyl cis-trans isomerase activity"/>
    <property type="evidence" value="ECO:0007669"/>
    <property type="project" value="UniProtKB-UniRule"/>
</dbReference>
<evidence type="ECO:0000256" key="2">
    <source>
        <dbReference type="ARBA" id="ARBA00004496"/>
    </source>
</evidence>
<name>A0A2S0MGE9_9BURK</name>
<evidence type="ECO:0000256" key="9">
    <source>
        <dbReference type="PROSITE-ProRule" id="PRU00277"/>
    </source>
</evidence>
<dbReference type="PANTHER" id="PTHR47861">
    <property type="entry name" value="FKBP-TYPE PEPTIDYL-PROLYL CIS-TRANS ISOMERASE SLYD"/>
    <property type="match status" value="1"/>
</dbReference>
<reference evidence="12 13" key="1">
    <citation type="submission" date="2018-03" db="EMBL/GenBank/DDBJ databases">
        <title>Genome sequencing of Ottowia sp.</title>
        <authorList>
            <person name="Kim S.-J."/>
            <person name="Heo J."/>
            <person name="Kwon S.-W."/>
        </authorList>
    </citation>
    <scope>NUCLEOTIDE SEQUENCE [LARGE SCALE GENOMIC DNA]</scope>
    <source>
        <strain evidence="12 13">KADR8-3</strain>
    </source>
</reference>
<dbReference type="GO" id="GO:0042026">
    <property type="term" value="P:protein refolding"/>
    <property type="evidence" value="ECO:0007669"/>
    <property type="project" value="UniProtKB-ARBA"/>
</dbReference>
<evidence type="ECO:0000256" key="7">
    <source>
        <dbReference type="ARBA" id="ARBA00023235"/>
    </source>
</evidence>
<keyword evidence="6" id="KW-0143">Chaperone</keyword>
<dbReference type="InterPro" id="IPR046357">
    <property type="entry name" value="PPIase_dom_sf"/>
</dbReference>
<evidence type="ECO:0000256" key="1">
    <source>
        <dbReference type="ARBA" id="ARBA00000971"/>
    </source>
</evidence>
<sequence>MEIHTPCVVALTWKLKDSLGETLDELDEPVEFLVGGGDLLPAIDRALQGHEPGAEMHLNLEPEDAFGDYDETLVYLAPRSTLPESVEEGMLVEASALPKETVEGAAADALLTITELYPEHAVLDGNHPLAGIALRLDLKVVAVREATEEEVESGTVGSGFFRLQPMAPGNDQLH</sequence>
<keyword evidence="5 9" id="KW-0697">Rotamase</keyword>